<gene>
    <name evidence="6" type="ORF">KUTeg_005790</name>
</gene>
<comment type="caution">
    <text evidence="6">The sequence shown here is derived from an EMBL/GenBank/DDBJ whole genome shotgun (WGS) entry which is preliminary data.</text>
</comment>
<evidence type="ECO:0000256" key="5">
    <source>
        <dbReference type="SAM" id="MobiDB-lite"/>
    </source>
</evidence>
<feature type="region of interest" description="Disordered" evidence="5">
    <location>
        <begin position="140"/>
        <end position="175"/>
    </location>
</feature>
<organism evidence="6 7">
    <name type="scientific">Tegillarca granosa</name>
    <name type="common">Malaysian cockle</name>
    <name type="synonym">Anadara granosa</name>
    <dbReference type="NCBI Taxonomy" id="220873"/>
    <lineage>
        <taxon>Eukaryota</taxon>
        <taxon>Metazoa</taxon>
        <taxon>Spiralia</taxon>
        <taxon>Lophotrochozoa</taxon>
        <taxon>Mollusca</taxon>
        <taxon>Bivalvia</taxon>
        <taxon>Autobranchia</taxon>
        <taxon>Pteriomorphia</taxon>
        <taxon>Arcoida</taxon>
        <taxon>Arcoidea</taxon>
        <taxon>Arcidae</taxon>
        <taxon>Tegillarca</taxon>
    </lineage>
</organism>
<comment type="similarity">
    <text evidence="1 4">Belongs to the inositol phosphokinase (IPK) family.</text>
</comment>
<reference evidence="6 7" key="1">
    <citation type="submission" date="2022-12" db="EMBL/GenBank/DDBJ databases">
        <title>Chromosome-level genome of Tegillarca granosa.</title>
        <authorList>
            <person name="Kim J."/>
        </authorList>
    </citation>
    <scope>NUCLEOTIDE SEQUENCE [LARGE SCALE GENOMIC DNA]</scope>
    <source>
        <strain evidence="6">Teg-2019</strain>
        <tissue evidence="6">Adductor muscle</tissue>
    </source>
</reference>
<accession>A0ABQ9FH51</accession>
<dbReference type="InterPro" id="IPR005522">
    <property type="entry name" value="IPK"/>
</dbReference>
<dbReference type="Pfam" id="PF03770">
    <property type="entry name" value="IPK"/>
    <property type="match status" value="1"/>
</dbReference>
<dbReference type="InterPro" id="IPR038286">
    <property type="entry name" value="IPK_sf"/>
</dbReference>
<dbReference type="EC" id="2.7.-.-" evidence="4"/>
<dbReference type="Gene3D" id="3.30.470.160">
    <property type="entry name" value="Inositol polyphosphate kinase"/>
    <property type="match status" value="1"/>
</dbReference>
<evidence type="ECO:0000256" key="3">
    <source>
        <dbReference type="ARBA" id="ARBA00022777"/>
    </source>
</evidence>
<evidence type="ECO:0000256" key="1">
    <source>
        <dbReference type="ARBA" id="ARBA00007374"/>
    </source>
</evidence>
<feature type="compositionally biased region" description="Low complexity" evidence="5">
    <location>
        <begin position="151"/>
        <end position="171"/>
    </location>
</feature>
<keyword evidence="7" id="KW-1185">Reference proteome</keyword>
<evidence type="ECO:0000256" key="4">
    <source>
        <dbReference type="RuleBase" id="RU363090"/>
    </source>
</evidence>
<dbReference type="Proteomes" id="UP001217089">
    <property type="component" value="Unassembled WGS sequence"/>
</dbReference>
<keyword evidence="2 4" id="KW-0808">Transferase</keyword>
<sequence length="227" mass="25474">MGTRQHGDDVSEAKKQRHMKKCETTTSSQLVYGFVECRLHCVHKAVANVYQVLTDNYVCHNKYYGRSLTVDGFKDSLRAFLNNGCELRTDLLASIVRRLEELRVAISKQDTFRFYSSSLLIMYDGGSKSGLSTVLPKSEHHSVLHSDESNESNASTTSSDNDSKNINSASAPRNRHWKGSNIVDVRMIDFAHSTHDGFEGDLTTHSGPDHGYIFGLENLIKLFQGIR</sequence>
<evidence type="ECO:0000313" key="6">
    <source>
        <dbReference type="EMBL" id="KAJ8316658.1"/>
    </source>
</evidence>
<evidence type="ECO:0000256" key="2">
    <source>
        <dbReference type="ARBA" id="ARBA00022679"/>
    </source>
</evidence>
<protein>
    <recommendedName>
        <fullName evidence="4">Kinase</fullName>
        <ecNumber evidence="4">2.7.-.-</ecNumber>
    </recommendedName>
</protein>
<proteinExistence type="inferred from homology"/>
<dbReference type="SUPFAM" id="SSF56104">
    <property type="entry name" value="SAICAR synthase-like"/>
    <property type="match status" value="1"/>
</dbReference>
<dbReference type="PANTHER" id="PTHR12400">
    <property type="entry name" value="INOSITOL POLYPHOSPHATE KINASE"/>
    <property type="match status" value="1"/>
</dbReference>
<dbReference type="PANTHER" id="PTHR12400:SF21">
    <property type="entry name" value="KINASE"/>
    <property type="match status" value="1"/>
</dbReference>
<keyword evidence="3 4" id="KW-0418">Kinase</keyword>
<dbReference type="EMBL" id="JARBDR010000288">
    <property type="protein sequence ID" value="KAJ8316658.1"/>
    <property type="molecule type" value="Genomic_DNA"/>
</dbReference>
<name>A0ABQ9FH51_TEGGR</name>
<evidence type="ECO:0000313" key="7">
    <source>
        <dbReference type="Proteomes" id="UP001217089"/>
    </source>
</evidence>